<dbReference type="AlphaFoldDB" id="A0ABD0M839"/>
<protein>
    <submittedName>
        <fullName evidence="1">Uncharacterized protein</fullName>
    </submittedName>
</protein>
<comment type="caution">
    <text evidence="1">The sequence shown here is derived from an EMBL/GenBank/DDBJ whole genome shotgun (WGS) entry which is preliminary data.</text>
</comment>
<sequence length="104" mass="11545">MLSTLQCFQLYNAFNFTMPLASRCEEWYTEPIGVLEIASRIRRWPILNDCGRVGKAPRGKLTGHPSSSRLSSWGSCDISVFMSASQRSSTVMARGVAVARGRDD</sequence>
<evidence type="ECO:0000313" key="1">
    <source>
        <dbReference type="EMBL" id="KAK7507511.1"/>
    </source>
</evidence>
<dbReference type="EMBL" id="JACVVK020000004">
    <property type="protein sequence ID" value="KAK7507511.1"/>
    <property type="molecule type" value="Genomic_DNA"/>
</dbReference>
<organism evidence="1 2">
    <name type="scientific">Batillaria attramentaria</name>
    <dbReference type="NCBI Taxonomy" id="370345"/>
    <lineage>
        <taxon>Eukaryota</taxon>
        <taxon>Metazoa</taxon>
        <taxon>Spiralia</taxon>
        <taxon>Lophotrochozoa</taxon>
        <taxon>Mollusca</taxon>
        <taxon>Gastropoda</taxon>
        <taxon>Caenogastropoda</taxon>
        <taxon>Sorbeoconcha</taxon>
        <taxon>Cerithioidea</taxon>
        <taxon>Batillariidae</taxon>
        <taxon>Batillaria</taxon>
    </lineage>
</organism>
<proteinExistence type="predicted"/>
<evidence type="ECO:0000313" key="2">
    <source>
        <dbReference type="Proteomes" id="UP001519460"/>
    </source>
</evidence>
<keyword evidence="2" id="KW-1185">Reference proteome</keyword>
<name>A0ABD0M839_9CAEN</name>
<dbReference type="Proteomes" id="UP001519460">
    <property type="component" value="Unassembled WGS sequence"/>
</dbReference>
<gene>
    <name evidence="1" type="ORF">BaRGS_00001446</name>
</gene>
<reference evidence="1 2" key="1">
    <citation type="journal article" date="2023" name="Sci. Data">
        <title>Genome assembly of the Korean intertidal mud-creeper Batillaria attramentaria.</title>
        <authorList>
            <person name="Patra A.K."/>
            <person name="Ho P.T."/>
            <person name="Jun S."/>
            <person name="Lee S.J."/>
            <person name="Kim Y."/>
            <person name="Won Y.J."/>
        </authorList>
    </citation>
    <scope>NUCLEOTIDE SEQUENCE [LARGE SCALE GENOMIC DNA]</scope>
    <source>
        <strain evidence="1">Wonlab-2016</strain>
    </source>
</reference>
<accession>A0ABD0M839</accession>